<dbReference type="CDD" id="cd04301">
    <property type="entry name" value="NAT_SF"/>
    <property type="match status" value="1"/>
</dbReference>
<keyword evidence="3" id="KW-1185">Reference proteome</keyword>
<reference evidence="2 3" key="1">
    <citation type="submission" date="2024-10" db="EMBL/GenBank/DDBJ databases">
        <title>The Natural Products Discovery Center: Release of the First 8490 Sequenced Strains for Exploring Actinobacteria Biosynthetic Diversity.</title>
        <authorList>
            <person name="Kalkreuter E."/>
            <person name="Kautsar S.A."/>
            <person name="Yang D."/>
            <person name="Bader C.D."/>
            <person name="Teijaro C.N."/>
            <person name="Fluegel L."/>
            <person name="Davis C.M."/>
            <person name="Simpson J.R."/>
            <person name="Lauterbach L."/>
            <person name="Steele A.D."/>
            <person name="Gui C."/>
            <person name="Meng S."/>
            <person name="Li G."/>
            <person name="Viehrig K."/>
            <person name="Ye F."/>
            <person name="Su P."/>
            <person name="Kiefer A.F."/>
            <person name="Nichols A."/>
            <person name="Cepeda A.J."/>
            <person name="Yan W."/>
            <person name="Fan B."/>
            <person name="Jiang Y."/>
            <person name="Adhikari A."/>
            <person name="Zheng C.-J."/>
            <person name="Schuster L."/>
            <person name="Cowan T.M."/>
            <person name="Smanski M.J."/>
            <person name="Chevrette M.G."/>
            <person name="De Carvalho L.P.S."/>
            <person name="Shen B."/>
        </authorList>
    </citation>
    <scope>NUCLEOTIDE SEQUENCE [LARGE SCALE GENOMIC DNA]</scope>
    <source>
        <strain evidence="2 3">NPDC001281</strain>
    </source>
</reference>
<dbReference type="InterPro" id="IPR000182">
    <property type="entry name" value="GNAT_dom"/>
</dbReference>
<evidence type="ECO:0000313" key="3">
    <source>
        <dbReference type="Proteomes" id="UP001602119"/>
    </source>
</evidence>
<dbReference type="Gene3D" id="3.40.630.30">
    <property type="match status" value="1"/>
</dbReference>
<dbReference type="RefSeq" id="WP_387342349.1">
    <property type="nucleotide sequence ID" value="NZ_JBIAXI010000007.1"/>
</dbReference>
<organism evidence="2 3">
    <name type="scientific">Microtetraspora fusca</name>
    <dbReference type="NCBI Taxonomy" id="1997"/>
    <lineage>
        <taxon>Bacteria</taxon>
        <taxon>Bacillati</taxon>
        <taxon>Actinomycetota</taxon>
        <taxon>Actinomycetes</taxon>
        <taxon>Streptosporangiales</taxon>
        <taxon>Streptosporangiaceae</taxon>
        <taxon>Microtetraspora</taxon>
    </lineage>
</organism>
<evidence type="ECO:0000259" key="1">
    <source>
        <dbReference type="PROSITE" id="PS51186"/>
    </source>
</evidence>
<dbReference type="EMBL" id="JBIAXI010000007">
    <property type="protein sequence ID" value="MFF4773955.1"/>
    <property type="molecule type" value="Genomic_DNA"/>
</dbReference>
<evidence type="ECO:0000313" key="2">
    <source>
        <dbReference type="EMBL" id="MFF4773955.1"/>
    </source>
</evidence>
<comment type="caution">
    <text evidence="2">The sequence shown here is derived from an EMBL/GenBank/DDBJ whole genome shotgun (WGS) entry which is preliminary data.</text>
</comment>
<protein>
    <submittedName>
        <fullName evidence="2">GNAT family N-acetyltransferase</fullName>
    </submittedName>
</protein>
<gene>
    <name evidence="2" type="ORF">ACFY05_13950</name>
</gene>
<dbReference type="SUPFAM" id="SSF55729">
    <property type="entry name" value="Acyl-CoA N-acyltransferases (Nat)"/>
    <property type="match status" value="1"/>
</dbReference>
<sequence>MNGSKHQVPGDPDLLVKIEQNLAEHACHLHRRMESSTVTETDDLLIADSGLDDDTFNIVAAARFTSDTVSTRVEETVRALAATGRPFSWWVGPASTPPDLGSLLTSAGLEASETETAMWKDLHADLSKPHADGLDIRLVTTPEQLADYATVLAANWDPPAATVHRFFVDAADWALAPGCPARYLVGYVSDRPVCSAEVFLHAGVAGIYNIATLATDRRRGYGGAITLATLHTAYDAGCHTAVLQASSDGEPVYRRLGFETCGRFTEFAIAPCNRPGPAEG</sequence>
<proteinExistence type="predicted"/>
<dbReference type="Proteomes" id="UP001602119">
    <property type="component" value="Unassembled WGS sequence"/>
</dbReference>
<feature type="domain" description="N-acetyltransferase" evidence="1">
    <location>
        <begin position="134"/>
        <end position="275"/>
    </location>
</feature>
<accession>A0ABW6V460</accession>
<dbReference type="PROSITE" id="PS51186">
    <property type="entry name" value="GNAT"/>
    <property type="match status" value="1"/>
</dbReference>
<dbReference type="InterPro" id="IPR016181">
    <property type="entry name" value="Acyl_CoA_acyltransferase"/>
</dbReference>
<name>A0ABW6V460_MICFU</name>